<comment type="caution">
    <text evidence="3">The sequence shown here is derived from an EMBL/GenBank/DDBJ whole genome shotgun (WGS) entry which is preliminary data.</text>
</comment>
<organism evidence="3 4">
    <name type="scientific">Acer saccharum</name>
    <name type="common">Sugar maple</name>
    <dbReference type="NCBI Taxonomy" id="4024"/>
    <lineage>
        <taxon>Eukaryota</taxon>
        <taxon>Viridiplantae</taxon>
        <taxon>Streptophyta</taxon>
        <taxon>Embryophyta</taxon>
        <taxon>Tracheophyta</taxon>
        <taxon>Spermatophyta</taxon>
        <taxon>Magnoliopsida</taxon>
        <taxon>eudicotyledons</taxon>
        <taxon>Gunneridae</taxon>
        <taxon>Pentapetalae</taxon>
        <taxon>rosids</taxon>
        <taxon>malvids</taxon>
        <taxon>Sapindales</taxon>
        <taxon>Sapindaceae</taxon>
        <taxon>Hippocastanoideae</taxon>
        <taxon>Acereae</taxon>
        <taxon>Acer</taxon>
    </lineage>
</organism>
<keyword evidence="4" id="KW-1185">Reference proteome</keyword>
<dbReference type="Proteomes" id="UP001168877">
    <property type="component" value="Unassembled WGS sequence"/>
</dbReference>
<sequence length="350" mass="40891">MGKEYRRKSYEGYIVRIDKCPHDDVPVSIDFTAFLDHKAKNYSKIDLSITFLLLAVAVLLEINAALVLIFSDRFALWLINHNKTSTFRILNSFRLVKSPRWSNSMSQCTLIRGTRKTKPVLSCGRFLKIGRRKCHEWNTQVTKDVKEMIFRYFKEKSEELAVDGKNPFTALPTTTSTNQEEEKGTSIWEQYEYKIIIWSIATEILYYIDRKDVPPCFVPKLKAIKRISRYMLYLLVKNPSMLSAEIVEFLAHTHDENQNQNRRLMGNAAKLVEELQGTAQNQEERWERIGNNWMEMLGYAARKSKSNNHTQQLRRGGEFITHVWLLMAYFGLTDHFQIPSDPPVKRLIAK</sequence>
<dbReference type="AlphaFoldDB" id="A0AA39VRC5"/>
<evidence type="ECO:0000256" key="1">
    <source>
        <dbReference type="SAM" id="Phobius"/>
    </source>
</evidence>
<evidence type="ECO:0000313" key="3">
    <source>
        <dbReference type="EMBL" id="KAK0595629.1"/>
    </source>
</evidence>
<dbReference type="Pfam" id="PF13968">
    <property type="entry name" value="DUF4220"/>
    <property type="match status" value="1"/>
</dbReference>
<feature type="transmembrane region" description="Helical" evidence="1">
    <location>
        <begin position="47"/>
        <end position="70"/>
    </location>
</feature>
<dbReference type="InterPro" id="IPR007658">
    <property type="entry name" value="DUF594"/>
</dbReference>
<gene>
    <name evidence="3" type="ORF">LWI29_008495</name>
</gene>
<accession>A0AA39VRC5</accession>
<evidence type="ECO:0000313" key="4">
    <source>
        <dbReference type="Proteomes" id="UP001168877"/>
    </source>
</evidence>
<feature type="domain" description="DUF4220" evidence="2">
    <location>
        <begin position="38"/>
        <end position="112"/>
    </location>
</feature>
<dbReference type="InterPro" id="IPR025315">
    <property type="entry name" value="DUF4220"/>
</dbReference>
<keyword evidence="1" id="KW-0812">Transmembrane</keyword>
<protein>
    <recommendedName>
        <fullName evidence="2">DUF4220 domain-containing protein</fullName>
    </recommendedName>
</protein>
<keyword evidence="1" id="KW-0472">Membrane</keyword>
<reference evidence="3" key="1">
    <citation type="journal article" date="2022" name="Plant J.">
        <title>Strategies of tolerance reflected in two North American maple genomes.</title>
        <authorList>
            <person name="McEvoy S.L."/>
            <person name="Sezen U.U."/>
            <person name="Trouern-Trend A."/>
            <person name="McMahon S.M."/>
            <person name="Schaberg P.G."/>
            <person name="Yang J."/>
            <person name="Wegrzyn J.L."/>
            <person name="Swenson N.G."/>
        </authorList>
    </citation>
    <scope>NUCLEOTIDE SEQUENCE</scope>
    <source>
        <strain evidence="3">NS2018</strain>
    </source>
</reference>
<proteinExistence type="predicted"/>
<dbReference type="Pfam" id="PF04578">
    <property type="entry name" value="DUF594"/>
    <property type="match status" value="1"/>
</dbReference>
<evidence type="ECO:0000259" key="2">
    <source>
        <dbReference type="Pfam" id="PF13968"/>
    </source>
</evidence>
<dbReference type="EMBL" id="JAUESC010000004">
    <property type="protein sequence ID" value="KAK0595629.1"/>
    <property type="molecule type" value="Genomic_DNA"/>
</dbReference>
<keyword evidence="1" id="KW-1133">Transmembrane helix</keyword>
<reference evidence="3" key="2">
    <citation type="submission" date="2023-06" db="EMBL/GenBank/DDBJ databases">
        <authorList>
            <person name="Swenson N.G."/>
            <person name="Wegrzyn J.L."/>
            <person name="Mcevoy S.L."/>
        </authorList>
    </citation>
    <scope>NUCLEOTIDE SEQUENCE</scope>
    <source>
        <strain evidence="3">NS2018</strain>
        <tissue evidence="3">Leaf</tissue>
    </source>
</reference>
<name>A0AA39VRC5_ACESA</name>
<dbReference type="PANTHER" id="PTHR31325">
    <property type="entry name" value="OS01G0798800 PROTEIN-RELATED"/>
    <property type="match status" value="1"/>
</dbReference>